<feature type="chain" id="PRO_5046594319" evidence="5">
    <location>
        <begin position="28"/>
        <end position="447"/>
    </location>
</feature>
<evidence type="ECO:0000256" key="5">
    <source>
        <dbReference type="SAM" id="SignalP"/>
    </source>
</evidence>
<dbReference type="InterPro" id="IPR050490">
    <property type="entry name" value="Bact_solute-bd_prot1"/>
</dbReference>
<dbReference type="PANTHER" id="PTHR43649">
    <property type="entry name" value="ARABINOSE-BINDING PROTEIN-RELATED"/>
    <property type="match status" value="1"/>
</dbReference>
<dbReference type="PANTHER" id="PTHR43649:SF31">
    <property type="entry name" value="SN-GLYCEROL-3-PHOSPHATE-BINDING PERIPLASMIC PROTEIN UGPB"/>
    <property type="match status" value="1"/>
</dbReference>
<comment type="subcellular location">
    <subcellularLocation>
        <location evidence="1">Cell envelope</location>
    </subcellularLocation>
</comment>
<name>A0ABV5W3H8_9BACL</name>
<evidence type="ECO:0000256" key="1">
    <source>
        <dbReference type="ARBA" id="ARBA00004196"/>
    </source>
</evidence>
<protein>
    <submittedName>
        <fullName evidence="6">ABC transporter substrate-binding protein</fullName>
    </submittedName>
</protein>
<reference evidence="6 7" key="1">
    <citation type="submission" date="2024-09" db="EMBL/GenBank/DDBJ databases">
        <authorList>
            <person name="Sun Q."/>
            <person name="Mori K."/>
        </authorList>
    </citation>
    <scope>NUCLEOTIDE SEQUENCE [LARGE SCALE GENOMIC DNA]</scope>
    <source>
        <strain evidence="6 7">JCM 12520</strain>
    </source>
</reference>
<keyword evidence="7" id="KW-1185">Reference proteome</keyword>
<keyword evidence="4 5" id="KW-0732">Signal</keyword>
<evidence type="ECO:0000313" key="7">
    <source>
        <dbReference type="Proteomes" id="UP001589619"/>
    </source>
</evidence>
<dbReference type="Proteomes" id="UP001589619">
    <property type="component" value="Unassembled WGS sequence"/>
</dbReference>
<dbReference type="InterPro" id="IPR006059">
    <property type="entry name" value="SBP"/>
</dbReference>
<dbReference type="Gene3D" id="3.40.190.10">
    <property type="entry name" value="Periplasmic binding protein-like II"/>
    <property type="match status" value="1"/>
</dbReference>
<evidence type="ECO:0000256" key="2">
    <source>
        <dbReference type="ARBA" id="ARBA00008520"/>
    </source>
</evidence>
<dbReference type="Pfam" id="PF01547">
    <property type="entry name" value="SBP_bac_1"/>
    <property type="match status" value="1"/>
</dbReference>
<sequence length="447" mass="49813">MKRLENKKMAKYAVLLAILVTSGCGKAGAIDADQAANGSQQGNVPSVVDMNTPITLKIYSQALQTTFDLEVTERIKQKFPNVTIELLGDKNGIEKSLTQHIINNNIPDLLWLPKPNDVQIVKDLGLAYDLNGLIGKNKFDLSRFDDAALENARRQGDNGEMYVIPWQVEGFTMFYNLDIFDRFGIEYPKDGMTWPEVLELGKRLTRTDNGVNYRGFDPGYYPIYKQQFGLSVYDWNTGKTTFATDPKWKTILDFLRTAYQVPGNYPADNKVVMNRSAFCYSMTVAMLPWSAYFQPFIDARKTGLNFNVVSLPTWPDAPGRGTAGIGAAWAVSSKSQHKDQAFEIIKFLTSDEVEIANSRIGFAPALKLQTAKDQFGADLPGIEGINVKAVFKLPFTPVPKTVPLLETAAEQFMFTVISEAGSGAKDPNTALREIQELADKELEKQKK</sequence>
<dbReference type="EMBL" id="JBHMAG010000017">
    <property type="protein sequence ID" value="MFB9754957.1"/>
    <property type="molecule type" value="Genomic_DNA"/>
</dbReference>
<gene>
    <name evidence="6" type="ORF">ACFFNY_25570</name>
</gene>
<comment type="similarity">
    <text evidence="2">Belongs to the bacterial solute-binding protein 1 family.</text>
</comment>
<accession>A0ABV5W3H8</accession>
<dbReference type="RefSeq" id="WP_344909100.1">
    <property type="nucleotide sequence ID" value="NZ_BAAAYO010000007.1"/>
</dbReference>
<evidence type="ECO:0000256" key="4">
    <source>
        <dbReference type="ARBA" id="ARBA00022729"/>
    </source>
</evidence>
<evidence type="ECO:0000256" key="3">
    <source>
        <dbReference type="ARBA" id="ARBA00022448"/>
    </source>
</evidence>
<feature type="signal peptide" evidence="5">
    <location>
        <begin position="1"/>
        <end position="27"/>
    </location>
</feature>
<organism evidence="6 7">
    <name type="scientific">Paenibacillus hodogayensis</name>
    <dbReference type="NCBI Taxonomy" id="279208"/>
    <lineage>
        <taxon>Bacteria</taxon>
        <taxon>Bacillati</taxon>
        <taxon>Bacillota</taxon>
        <taxon>Bacilli</taxon>
        <taxon>Bacillales</taxon>
        <taxon>Paenibacillaceae</taxon>
        <taxon>Paenibacillus</taxon>
    </lineage>
</organism>
<keyword evidence="3" id="KW-0813">Transport</keyword>
<comment type="caution">
    <text evidence="6">The sequence shown here is derived from an EMBL/GenBank/DDBJ whole genome shotgun (WGS) entry which is preliminary data.</text>
</comment>
<evidence type="ECO:0000313" key="6">
    <source>
        <dbReference type="EMBL" id="MFB9754957.1"/>
    </source>
</evidence>
<dbReference type="PROSITE" id="PS51257">
    <property type="entry name" value="PROKAR_LIPOPROTEIN"/>
    <property type="match status" value="1"/>
</dbReference>
<proteinExistence type="inferred from homology"/>
<dbReference type="SUPFAM" id="SSF53850">
    <property type="entry name" value="Periplasmic binding protein-like II"/>
    <property type="match status" value="1"/>
</dbReference>